<dbReference type="RefSeq" id="YP_009029682.1">
    <property type="nucleotide sequence ID" value="NC_024094.1"/>
</dbReference>
<keyword evidence="2 5" id="KW-0812">Transmembrane</keyword>
<dbReference type="PANTHER" id="PTHR10422">
    <property type="entry name" value="CYTOCHROME C OXIDASE SUBUNIT 1"/>
    <property type="match status" value="1"/>
</dbReference>
<dbReference type="GO" id="GO:0046872">
    <property type="term" value="F:metal ion binding"/>
    <property type="evidence" value="ECO:0007669"/>
    <property type="project" value="UniProtKB-KW"/>
</dbReference>
<feature type="transmembrane region" description="Helical" evidence="6">
    <location>
        <begin position="279"/>
        <end position="300"/>
    </location>
</feature>
<proteinExistence type="inferred from homology"/>
<feature type="transmembrane region" description="Helical" evidence="6">
    <location>
        <begin position="342"/>
        <end position="363"/>
    </location>
</feature>
<dbReference type="Pfam" id="PF00115">
    <property type="entry name" value="COX1"/>
    <property type="match status" value="1"/>
</dbReference>
<dbReference type="InterPro" id="IPR023616">
    <property type="entry name" value="Cyt_c_oxase-like_su1_dom"/>
</dbReference>
<feature type="transmembrane region" description="Helical" evidence="6">
    <location>
        <begin position="20"/>
        <end position="41"/>
    </location>
</feature>
<keyword evidence="5" id="KW-0186">Copper</keyword>
<evidence type="ECO:0000313" key="8">
    <source>
        <dbReference type="EMBL" id="AHY04938.1"/>
    </source>
</evidence>
<comment type="catalytic activity">
    <reaction evidence="5">
        <text>4 Fe(II)-[cytochrome c] + O2 + 8 H(+)(in) = 4 Fe(III)-[cytochrome c] + 2 H2O + 4 H(+)(out)</text>
        <dbReference type="Rhea" id="RHEA:11436"/>
        <dbReference type="Rhea" id="RHEA-COMP:10350"/>
        <dbReference type="Rhea" id="RHEA-COMP:14399"/>
        <dbReference type="ChEBI" id="CHEBI:15377"/>
        <dbReference type="ChEBI" id="CHEBI:15378"/>
        <dbReference type="ChEBI" id="CHEBI:15379"/>
        <dbReference type="ChEBI" id="CHEBI:29033"/>
        <dbReference type="ChEBI" id="CHEBI:29034"/>
        <dbReference type="EC" id="7.1.1.9"/>
    </reaction>
</comment>
<keyword evidence="5" id="KW-0679">Respiratory chain</keyword>
<feature type="transmembrane region" description="Helical" evidence="6">
    <location>
        <begin position="456"/>
        <end position="477"/>
    </location>
</feature>
<dbReference type="PROSITE" id="PS50855">
    <property type="entry name" value="COX1"/>
    <property type="match status" value="1"/>
</dbReference>
<feature type="transmembrane region" description="Helical" evidence="6">
    <location>
        <begin position="307"/>
        <end position="330"/>
    </location>
</feature>
<dbReference type="InterPro" id="IPR033944">
    <property type="entry name" value="Cyt_c_oxase_su1_dom"/>
</dbReference>
<evidence type="ECO:0000256" key="5">
    <source>
        <dbReference type="RuleBase" id="RU000369"/>
    </source>
</evidence>
<dbReference type="InterPro" id="IPR023615">
    <property type="entry name" value="Cyt_c_Oxase_su1_BS"/>
</dbReference>
<evidence type="ECO:0000256" key="6">
    <source>
        <dbReference type="SAM" id="Phobius"/>
    </source>
</evidence>
<dbReference type="GO" id="GO:0005743">
    <property type="term" value="C:mitochondrial inner membrane"/>
    <property type="evidence" value="ECO:0007669"/>
    <property type="project" value="UniProtKB-SubCell"/>
</dbReference>
<keyword evidence="5" id="KW-0408">Iron</keyword>
<organism evidence="8">
    <name type="scientific">Magnusiomyces tetraspermus</name>
    <dbReference type="NCBI Taxonomy" id="1232584"/>
    <lineage>
        <taxon>Eukaryota</taxon>
        <taxon>Fungi</taxon>
        <taxon>Dikarya</taxon>
        <taxon>Ascomycota</taxon>
        <taxon>Saccharomycotina</taxon>
        <taxon>Dipodascomycetes</taxon>
        <taxon>Dipodascales</taxon>
        <taxon>Dipodascaceae</taxon>
        <taxon>Magnusiomyces</taxon>
    </lineage>
</organism>
<dbReference type="GO" id="GO:0020037">
    <property type="term" value="F:heme binding"/>
    <property type="evidence" value="ECO:0007669"/>
    <property type="project" value="InterPro"/>
</dbReference>
<feature type="domain" description="Cytochrome oxidase subunit I profile" evidence="7">
    <location>
        <begin position="9"/>
        <end position="539"/>
    </location>
</feature>
<comment type="subcellular location">
    <subcellularLocation>
        <location evidence="1">Membrane</location>
        <topology evidence="1">Multi-pass membrane protein</topology>
    </subcellularLocation>
    <subcellularLocation>
        <location evidence="5">Mitochondrion inner membrane</location>
        <topology evidence="5">Multi-pass membrane protein</topology>
    </subcellularLocation>
</comment>
<dbReference type="PROSITE" id="PS00077">
    <property type="entry name" value="COX1_CUB"/>
    <property type="match status" value="1"/>
</dbReference>
<comment type="similarity">
    <text evidence="5">Belongs to the heme-copper respiratory oxidase family.</text>
</comment>
<geneLocation type="mitochondrion" evidence="8"/>
<dbReference type="GeneID" id="19351010"/>
<dbReference type="SUPFAM" id="SSF81442">
    <property type="entry name" value="Cytochrome c oxidase subunit I-like"/>
    <property type="match status" value="1"/>
</dbReference>
<dbReference type="GO" id="GO:0016491">
    <property type="term" value="F:oxidoreductase activity"/>
    <property type="evidence" value="ECO:0007669"/>
    <property type="project" value="UniProtKB-KW"/>
</dbReference>
<dbReference type="InterPro" id="IPR000883">
    <property type="entry name" value="Cyt_C_Oxase_1"/>
</dbReference>
<evidence type="ECO:0000256" key="3">
    <source>
        <dbReference type="ARBA" id="ARBA00022989"/>
    </source>
</evidence>
<comment type="pathway">
    <text evidence="5">Energy metabolism; oxidative phosphorylation.</text>
</comment>
<dbReference type="GO" id="GO:0006123">
    <property type="term" value="P:mitochondrial electron transport, cytochrome c to oxygen"/>
    <property type="evidence" value="ECO:0007669"/>
    <property type="project" value="TreeGrafter"/>
</dbReference>
<dbReference type="PANTHER" id="PTHR10422:SF18">
    <property type="entry name" value="CYTOCHROME C OXIDASE SUBUNIT 1"/>
    <property type="match status" value="1"/>
</dbReference>
<name>A0A023UNI6_9ASCO</name>
<feature type="transmembrane region" description="Helical" evidence="6">
    <location>
        <begin position="61"/>
        <end position="83"/>
    </location>
</feature>
<dbReference type="GO" id="GO:0004129">
    <property type="term" value="F:cytochrome-c oxidase activity"/>
    <property type="evidence" value="ECO:0007669"/>
    <property type="project" value="UniProtKB-EC"/>
</dbReference>
<gene>
    <name evidence="8" type="primary">cox1</name>
</gene>
<dbReference type="UniPathway" id="UPA00705"/>
<keyword evidence="5" id="KW-0813">Transport</keyword>
<dbReference type="GO" id="GO:0015990">
    <property type="term" value="P:electron transport coupled proton transport"/>
    <property type="evidence" value="ECO:0007669"/>
    <property type="project" value="TreeGrafter"/>
</dbReference>
<keyword evidence="5" id="KW-0349">Heme</keyword>
<comment type="function">
    <text evidence="5">Component of the cytochrome c oxidase, the last enzyme in the mitochondrial electron transport chain which drives oxidative phosphorylation. The respiratory chain contains 3 multisubunit complexes succinate dehydrogenase (complex II, CII), ubiquinol-cytochrome c oxidoreductase (cytochrome b-c1 complex, complex III, CIII) and cytochrome c oxidase (complex IV, CIV), that cooperate to transfer electrons derived from NADH and succinate to molecular oxygen, creating an electrochemical gradient over the inner membrane that drives transmembrane transport and the ATP synthase. Cytochrome c oxidase is the component of the respiratory chain that catalyzes the reduction of oxygen to water. Electrons originating from reduced cytochrome c in the intermembrane space (IMS) are transferred via the dinuclear copper A center (CU(A)) of subunit 2 and heme A of subunit 1 to the active site in subunit 1, a binuclear center (BNC) formed by heme A3 and copper B (CU(B)). The BNC reduces molecular oxygen to 2 water molecules using 4 electrons from cytochrome c in the IMS and 4 protons from the mitochondrial matrix.</text>
</comment>
<dbReference type="EC" id="7.1.1.9" evidence="5"/>
<dbReference type="EMBL" id="KJ459951">
    <property type="protein sequence ID" value="AHY04938.1"/>
    <property type="molecule type" value="Genomic_DNA"/>
</dbReference>
<feature type="transmembrane region" description="Helical" evidence="6">
    <location>
        <begin position="375"/>
        <end position="400"/>
    </location>
</feature>
<feature type="transmembrane region" description="Helical" evidence="6">
    <location>
        <begin position="248"/>
        <end position="267"/>
    </location>
</feature>
<accession>A0A023UNI6</accession>
<evidence type="ECO:0000256" key="2">
    <source>
        <dbReference type="ARBA" id="ARBA00022692"/>
    </source>
</evidence>
<keyword evidence="5" id="KW-0249">Electron transport</keyword>
<evidence type="ECO:0000256" key="4">
    <source>
        <dbReference type="ARBA" id="ARBA00023136"/>
    </source>
</evidence>
<keyword evidence="4 5" id="KW-0472">Membrane</keyword>
<sequence length="539" mass="58542">MSNKFITRWLFSTNCKDIAITYTIFAVFSGTIGTGTSTIIRTETAGPTPQITADNGQVFNVVISAHAIFMIFFTVMPMAVGFFGNYTVPTMTGCADMSTARTNNISFWTTVPSTTTAVASTTVETGAGTGWTVYPPTSSIQSHSGPSVDMVIFSTHISGISSTTGAINFIVTVMNMRTNGITYSKTTTFSWAIVITAVTTTTSTPVTASGTTMLTTDRNFNTSFFEAASGGDPVTYQHTFWFFGHPEVYITIIPGFGIVSHIVSAYAKKPVFGQTGMVYAMASIGFTGFCVWSHHMYVVGTDTDTRAYFTSATMIIAIPTGVKIFSWTATTYGGSTRFTTPFTYATGFIFTFTVGGVTGVATANASTDIAFHDTYYVVAHFHYVTSTGAVFSTFAGYYFWSPKVTGTYYNERTAQIQFYTTFIGTNTTFMPMHALGTQGMPRRIPQYPDAYAGWNYVSSFGSIISTISTVTFFYVVYNQTVYGTENKNTVAVANTSEPDFTESNQIFVNENHSMKATSIEWITSTPPATHTFNSPATQS</sequence>
<dbReference type="CDD" id="cd01663">
    <property type="entry name" value="Cyt_c_Oxidase_I"/>
    <property type="match status" value="1"/>
</dbReference>
<keyword evidence="5" id="KW-0479">Metal-binding</keyword>
<dbReference type="AlphaFoldDB" id="A0A023UNI6"/>
<keyword evidence="5" id="KW-0999">Mitochondrion inner membrane</keyword>
<evidence type="ECO:0000259" key="7">
    <source>
        <dbReference type="PROSITE" id="PS50855"/>
    </source>
</evidence>
<dbReference type="PRINTS" id="PR01165">
    <property type="entry name" value="CYCOXIDASEI"/>
</dbReference>
<evidence type="ECO:0000256" key="1">
    <source>
        <dbReference type="ARBA" id="ARBA00004141"/>
    </source>
</evidence>
<protein>
    <recommendedName>
        <fullName evidence="5">Cytochrome c oxidase subunit 1</fullName>
        <ecNumber evidence="5">7.1.1.9</ecNumber>
    </recommendedName>
</protein>
<dbReference type="Gene3D" id="1.20.210.10">
    <property type="entry name" value="Cytochrome c oxidase-like, subunit I domain"/>
    <property type="match status" value="1"/>
</dbReference>
<keyword evidence="8" id="KW-0560">Oxidoreductase</keyword>
<dbReference type="InterPro" id="IPR036927">
    <property type="entry name" value="Cyt_c_oxase-like_su1_sf"/>
</dbReference>
<reference evidence="8" key="1">
    <citation type="journal article" date="2014" name="Proc. Natl. Acad. Sci. U.S.A.">
        <title>Massive programmed translational jumping in mitochondria.</title>
        <authorList>
            <person name="Lang B.F."/>
            <person name="Jakubkova M."/>
            <person name="Hegedusova E."/>
            <person name="Daoud R."/>
            <person name="Forget L."/>
            <person name="Brejova B."/>
            <person name="Vinar T."/>
            <person name="Kosa P."/>
            <person name="Fricova D."/>
            <person name="Nebohacova M."/>
            <person name="Griac P."/>
            <person name="Tomaska L."/>
            <person name="Burger G."/>
            <person name="Nosek J."/>
        </authorList>
    </citation>
    <scope>NUCLEOTIDE SEQUENCE</scope>
    <source>
        <strain evidence="8">NRRL Y-7288</strain>
    </source>
</reference>
<dbReference type="GO" id="GO:0045277">
    <property type="term" value="C:respiratory chain complex IV"/>
    <property type="evidence" value="ECO:0007669"/>
    <property type="project" value="InterPro"/>
</dbReference>
<keyword evidence="5 8" id="KW-0496">Mitochondrion</keyword>
<keyword evidence="3 6" id="KW-1133">Transmembrane helix</keyword>